<evidence type="ECO:0000313" key="2">
    <source>
        <dbReference type="EMBL" id="CAH9074451.1"/>
    </source>
</evidence>
<sequence length="169" mass="18612">MDVRRPIVIYISSDEEDSAESLSATSRGVGGGGSWDDSDSDDCVILEEDPFKAEEVVKEIASDDSCDDVVVCGTKGQVVVACRDFPHPRHLCAKFPFATTSHEIHCDKCHCYICESLAPCLYWGKNHVMSHCDATDKIALWRTHREGKKNNIARGLSNLTLGHAKSELT</sequence>
<dbReference type="Proteomes" id="UP001152523">
    <property type="component" value="Unassembled WGS sequence"/>
</dbReference>
<evidence type="ECO:0000313" key="3">
    <source>
        <dbReference type="Proteomes" id="UP001152523"/>
    </source>
</evidence>
<name>A0AAV0CGA2_9ASTE</name>
<feature type="region of interest" description="Disordered" evidence="1">
    <location>
        <begin position="15"/>
        <end position="39"/>
    </location>
</feature>
<proteinExistence type="predicted"/>
<accession>A0AAV0CGA2</accession>
<evidence type="ECO:0000256" key="1">
    <source>
        <dbReference type="SAM" id="MobiDB-lite"/>
    </source>
</evidence>
<comment type="caution">
    <text evidence="2">The sequence shown here is derived from an EMBL/GenBank/DDBJ whole genome shotgun (WGS) entry which is preliminary data.</text>
</comment>
<keyword evidence="3" id="KW-1185">Reference proteome</keyword>
<organism evidence="2 3">
    <name type="scientific">Cuscuta epithymum</name>
    <dbReference type="NCBI Taxonomy" id="186058"/>
    <lineage>
        <taxon>Eukaryota</taxon>
        <taxon>Viridiplantae</taxon>
        <taxon>Streptophyta</taxon>
        <taxon>Embryophyta</taxon>
        <taxon>Tracheophyta</taxon>
        <taxon>Spermatophyta</taxon>
        <taxon>Magnoliopsida</taxon>
        <taxon>eudicotyledons</taxon>
        <taxon>Gunneridae</taxon>
        <taxon>Pentapetalae</taxon>
        <taxon>asterids</taxon>
        <taxon>lamiids</taxon>
        <taxon>Solanales</taxon>
        <taxon>Convolvulaceae</taxon>
        <taxon>Cuscuteae</taxon>
        <taxon>Cuscuta</taxon>
        <taxon>Cuscuta subgen. Cuscuta</taxon>
    </lineage>
</organism>
<dbReference type="InterPro" id="IPR053234">
    <property type="entry name" value="RPM1_Interactor"/>
</dbReference>
<dbReference type="PANTHER" id="PTHR33443">
    <property type="entry name" value="ZGC:112980"/>
    <property type="match status" value="1"/>
</dbReference>
<protein>
    <submittedName>
        <fullName evidence="2">Uncharacterized protein</fullName>
    </submittedName>
</protein>
<dbReference type="AlphaFoldDB" id="A0AAV0CGA2"/>
<reference evidence="2" key="1">
    <citation type="submission" date="2022-07" db="EMBL/GenBank/DDBJ databases">
        <authorList>
            <person name="Macas J."/>
            <person name="Novak P."/>
            <person name="Neumann P."/>
        </authorList>
    </citation>
    <scope>NUCLEOTIDE SEQUENCE</scope>
</reference>
<dbReference type="EMBL" id="CAMAPF010000026">
    <property type="protein sequence ID" value="CAH9074451.1"/>
    <property type="molecule type" value="Genomic_DNA"/>
</dbReference>
<gene>
    <name evidence="2" type="ORF">CEPIT_LOCUS5051</name>
</gene>
<dbReference type="PANTHER" id="PTHR33443:SF30">
    <property type="entry name" value="SARCOSINE DEHYDROGENASE-2C PROTEIN"/>
    <property type="match status" value="1"/>
</dbReference>